<keyword evidence="3" id="KW-1185">Reference proteome</keyword>
<sequence length="498" mass="55691">MSSPPEFPPLDLNSPIPPPCLAPGSIEHRMWPSFNLEQRKDVIAFLEASMGGIPNRQGSSRFQPEIHLDPRLRQQPLYGLSPSEIAASPEFHQTMSSIIRDTVSGTVDEKLEAVLQKLGSLANKPTRGVKRRWQLDVDVGDNEGEGPSADDNEDEPAKPLGIARRVLKDLSPDEKTARNNILKRCSKKLYTVCRLTMGQPLPVAEPPTDEEREDDNAGNEEAPLTFNPRFNDDILHINNQKIIERAARIVWDEVRGGAHNPAVFIPQGVEVTPDDVLEFTKTSFRSMSNNWKRANLPKRQEKVVAKSQADRQIQRIQKASGVLTEKSGVSFTPILEEEYVSDEVSSDGDSGDDESPVEKKARRLAWREKVCKMAGFDDDAAKRKASEKGKVWEVAVPQFRSTELSQIFAVLRKIALAKGYWKPTSTIAQNSARVTALLPFSEGNRIYAFAIDPAWLAENEVMLRSKKIKVKKGPAELENMDIDDIQCYGNEIVEDDEE</sequence>
<reference evidence="3" key="1">
    <citation type="journal article" date="2014" name="Proc. Natl. Acad. Sci. U.S.A.">
        <title>Extensive sampling of basidiomycete genomes demonstrates inadequacy of the white-rot/brown-rot paradigm for wood decay fungi.</title>
        <authorList>
            <person name="Riley R."/>
            <person name="Salamov A.A."/>
            <person name="Brown D.W."/>
            <person name="Nagy L.G."/>
            <person name="Floudas D."/>
            <person name="Held B.W."/>
            <person name="Levasseur A."/>
            <person name="Lombard V."/>
            <person name="Morin E."/>
            <person name="Otillar R."/>
            <person name="Lindquist E.A."/>
            <person name="Sun H."/>
            <person name="LaButti K.M."/>
            <person name="Schmutz J."/>
            <person name="Jabbour D."/>
            <person name="Luo H."/>
            <person name="Baker S.E."/>
            <person name="Pisabarro A.G."/>
            <person name="Walton J.D."/>
            <person name="Blanchette R.A."/>
            <person name="Henrissat B."/>
            <person name="Martin F."/>
            <person name="Cullen D."/>
            <person name="Hibbett D.S."/>
            <person name="Grigoriev I.V."/>
        </authorList>
    </citation>
    <scope>NUCLEOTIDE SEQUENCE [LARGE SCALE GENOMIC DNA]</scope>
    <source>
        <strain evidence="3">FD-172 SS1</strain>
    </source>
</reference>
<evidence type="ECO:0000313" key="3">
    <source>
        <dbReference type="Proteomes" id="UP000027195"/>
    </source>
</evidence>
<feature type="compositionally biased region" description="Acidic residues" evidence="1">
    <location>
        <begin position="138"/>
        <end position="154"/>
    </location>
</feature>
<dbReference type="AlphaFoldDB" id="A0A067LX07"/>
<organism evidence="2 3">
    <name type="scientific">Botryobasidium botryosum (strain FD-172 SS1)</name>
    <dbReference type="NCBI Taxonomy" id="930990"/>
    <lineage>
        <taxon>Eukaryota</taxon>
        <taxon>Fungi</taxon>
        <taxon>Dikarya</taxon>
        <taxon>Basidiomycota</taxon>
        <taxon>Agaricomycotina</taxon>
        <taxon>Agaricomycetes</taxon>
        <taxon>Cantharellales</taxon>
        <taxon>Botryobasidiaceae</taxon>
        <taxon>Botryobasidium</taxon>
    </lineage>
</organism>
<feature type="region of interest" description="Disordered" evidence="1">
    <location>
        <begin position="200"/>
        <end position="227"/>
    </location>
</feature>
<proteinExistence type="predicted"/>
<evidence type="ECO:0000313" key="2">
    <source>
        <dbReference type="EMBL" id="KDQ06830.1"/>
    </source>
</evidence>
<name>A0A067LX07_BOTB1</name>
<protein>
    <submittedName>
        <fullName evidence="2">Uncharacterized protein</fullName>
    </submittedName>
</protein>
<evidence type="ECO:0000256" key="1">
    <source>
        <dbReference type="SAM" id="MobiDB-lite"/>
    </source>
</evidence>
<dbReference type="EMBL" id="KL198122">
    <property type="protein sequence ID" value="KDQ06830.1"/>
    <property type="molecule type" value="Genomic_DNA"/>
</dbReference>
<accession>A0A067LX07</accession>
<gene>
    <name evidence="2" type="ORF">BOTBODRAFT_181236</name>
</gene>
<feature type="region of interest" description="Disordered" evidence="1">
    <location>
        <begin position="133"/>
        <end position="158"/>
    </location>
</feature>
<dbReference type="Proteomes" id="UP000027195">
    <property type="component" value="Unassembled WGS sequence"/>
</dbReference>
<dbReference type="HOGENOM" id="CLU_547444_0_0_1"/>
<feature type="compositionally biased region" description="Acidic residues" evidence="1">
    <location>
        <begin position="207"/>
        <end position="218"/>
    </location>
</feature>
<dbReference type="InParanoid" id="A0A067LX07"/>